<sequence>MTKTKTMNKLFLTLLIGVLFSCSSDNNDNEPEQSSILGTWKIVSLTSNGTEELQDELNYADICYWTEIYTQTTVTDIDFSGTDCTTETVGETLSYTIDGTTLSYITGDQVDVSLEIIELTSTTLKLQDSFEELGEDYVDIYTYTKVE</sequence>
<evidence type="ECO:0000313" key="4">
    <source>
        <dbReference type="Proteomes" id="UP001176883"/>
    </source>
</evidence>
<proteinExistence type="predicted"/>
<accession>A0ABT8WE56</accession>
<feature type="domain" description="Lipocalin-like" evidence="2">
    <location>
        <begin position="36"/>
        <end position="126"/>
    </location>
</feature>
<dbReference type="Pfam" id="PF13648">
    <property type="entry name" value="Lipocalin_4"/>
    <property type="match status" value="1"/>
</dbReference>
<dbReference type="Proteomes" id="UP001176883">
    <property type="component" value="Unassembled WGS sequence"/>
</dbReference>
<name>A0ABT8WE56_9FLAO</name>
<dbReference type="EMBL" id="JAUOEK010000154">
    <property type="protein sequence ID" value="MDO5971386.1"/>
    <property type="molecule type" value="Genomic_DNA"/>
</dbReference>
<feature type="signal peptide" evidence="1">
    <location>
        <begin position="1"/>
        <end position="27"/>
    </location>
</feature>
<protein>
    <submittedName>
        <fullName evidence="3">Lipocalin family protein</fullName>
    </submittedName>
</protein>
<feature type="chain" id="PRO_5045684115" evidence="1">
    <location>
        <begin position="28"/>
        <end position="147"/>
    </location>
</feature>
<reference evidence="3" key="1">
    <citation type="submission" date="2023-07" db="EMBL/GenBank/DDBJ databases">
        <title>Two novel species in the genus Flavivirga.</title>
        <authorList>
            <person name="Kwon K."/>
        </authorList>
    </citation>
    <scope>NUCLEOTIDE SEQUENCE</scope>
    <source>
        <strain evidence="3">KCTC 52353</strain>
    </source>
</reference>
<evidence type="ECO:0000259" key="2">
    <source>
        <dbReference type="Pfam" id="PF13648"/>
    </source>
</evidence>
<dbReference type="RefSeq" id="WP_303279102.1">
    <property type="nucleotide sequence ID" value="NZ_JAUOEK010000154.1"/>
</dbReference>
<keyword evidence="1" id="KW-0732">Signal</keyword>
<gene>
    <name evidence="3" type="ORF">Q4Q35_16390</name>
</gene>
<keyword evidence="4" id="KW-1185">Reference proteome</keyword>
<evidence type="ECO:0000256" key="1">
    <source>
        <dbReference type="SAM" id="SignalP"/>
    </source>
</evidence>
<dbReference type="InterPro" id="IPR024311">
    <property type="entry name" value="Lipocalin-like"/>
</dbReference>
<evidence type="ECO:0000313" key="3">
    <source>
        <dbReference type="EMBL" id="MDO5971386.1"/>
    </source>
</evidence>
<dbReference type="PROSITE" id="PS51257">
    <property type="entry name" value="PROKAR_LIPOPROTEIN"/>
    <property type="match status" value="1"/>
</dbReference>
<organism evidence="3 4">
    <name type="scientific">Flavivirga aquimarina</name>
    <dbReference type="NCBI Taxonomy" id="2027862"/>
    <lineage>
        <taxon>Bacteria</taxon>
        <taxon>Pseudomonadati</taxon>
        <taxon>Bacteroidota</taxon>
        <taxon>Flavobacteriia</taxon>
        <taxon>Flavobacteriales</taxon>
        <taxon>Flavobacteriaceae</taxon>
        <taxon>Flavivirga</taxon>
    </lineage>
</organism>
<comment type="caution">
    <text evidence="3">The sequence shown here is derived from an EMBL/GenBank/DDBJ whole genome shotgun (WGS) entry which is preliminary data.</text>
</comment>